<dbReference type="Proteomes" id="UP000578000">
    <property type="component" value="Unassembled WGS sequence"/>
</dbReference>
<evidence type="ECO:0000256" key="1">
    <source>
        <dbReference type="ARBA" id="ARBA00022737"/>
    </source>
</evidence>
<dbReference type="SUPFAM" id="SSF48452">
    <property type="entry name" value="TPR-like"/>
    <property type="match status" value="1"/>
</dbReference>
<dbReference type="Gene3D" id="3.40.50.2000">
    <property type="entry name" value="Glycogen Phosphorylase B"/>
    <property type="match status" value="1"/>
</dbReference>
<reference evidence="5 6" key="1">
    <citation type="submission" date="2020-08" db="EMBL/GenBank/DDBJ databases">
        <title>Genomic Encyclopedia of Type Strains, Phase IV (KMG-IV): sequencing the most valuable type-strain genomes for metagenomic binning, comparative biology and taxonomic classification.</title>
        <authorList>
            <person name="Goeker M."/>
        </authorList>
    </citation>
    <scope>NUCLEOTIDE SEQUENCE [LARGE SCALE GENOMIC DNA]</scope>
    <source>
        <strain evidence="5 6">DSM 4491</strain>
    </source>
</reference>
<dbReference type="InterPro" id="IPR019734">
    <property type="entry name" value="TPR_rpt"/>
</dbReference>
<dbReference type="InterPro" id="IPR002201">
    <property type="entry name" value="Glyco_trans_9"/>
</dbReference>
<feature type="region of interest" description="Disordered" evidence="4">
    <location>
        <begin position="1"/>
        <end position="30"/>
    </location>
</feature>
<keyword evidence="1" id="KW-0677">Repeat</keyword>
<evidence type="ECO:0000313" key="6">
    <source>
        <dbReference type="Proteomes" id="UP000578000"/>
    </source>
</evidence>
<dbReference type="InterPro" id="IPR013105">
    <property type="entry name" value="TPR_2"/>
</dbReference>
<dbReference type="SUPFAM" id="SSF53756">
    <property type="entry name" value="UDP-Glycosyltransferase/glycogen phosphorylase"/>
    <property type="match status" value="1"/>
</dbReference>
<dbReference type="Pfam" id="PF07719">
    <property type="entry name" value="TPR_2"/>
    <property type="match status" value="1"/>
</dbReference>
<dbReference type="RefSeq" id="WP_253545368.1">
    <property type="nucleotide sequence ID" value="NZ_BAABDB010000007.1"/>
</dbReference>
<dbReference type="GO" id="GO:0016757">
    <property type="term" value="F:glycosyltransferase activity"/>
    <property type="evidence" value="ECO:0007669"/>
    <property type="project" value="InterPro"/>
</dbReference>
<comment type="caution">
    <text evidence="5">The sequence shown here is derived from an EMBL/GenBank/DDBJ whole genome shotgun (WGS) entry which is preliminary data.</text>
</comment>
<feature type="repeat" description="TPR" evidence="3">
    <location>
        <begin position="196"/>
        <end position="229"/>
    </location>
</feature>
<keyword evidence="2 3" id="KW-0802">TPR repeat</keyword>
<proteinExistence type="predicted"/>
<evidence type="ECO:0000313" key="5">
    <source>
        <dbReference type="EMBL" id="MBB6457153.1"/>
    </source>
</evidence>
<evidence type="ECO:0000256" key="2">
    <source>
        <dbReference type="ARBA" id="ARBA00022803"/>
    </source>
</evidence>
<dbReference type="PROSITE" id="PS50005">
    <property type="entry name" value="TPR"/>
    <property type="match status" value="1"/>
</dbReference>
<organism evidence="5 6">
    <name type="scientific">Acetobacter lovaniensis</name>
    <dbReference type="NCBI Taxonomy" id="104100"/>
    <lineage>
        <taxon>Bacteria</taxon>
        <taxon>Pseudomonadati</taxon>
        <taxon>Pseudomonadota</taxon>
        <taxon>Alphaproteobacteria</taxon>
        <taxon>Acetobacterales</taxon>
        <taxon>Acetobacteraceae</taxon>
        <taxon>Acetobacter</taxon>
    </lineage>
</organism>
<sequence length="555" mass="61316">MARHPPHALDALATPVERTEDQPMDQPAQAPTIRLPKGMTVERLWEARQALLQNPTPEGLKSLATLIFDAQQYVAGERLVLDVIAAHQDNLPLLLAAADVLATYTMRYDMIVAILGKVLTALPHMAQLKVFLATALVTKGDVAAGLRIFTEIMQQHPELHQDACEHLVVALLDAGYAQEGYMVLDAWFRDKKPVTTALLNNMGCVLQRLNRSEEALGWYRKALENDPHNASTRMGYAVALFKTGQFKEGAPYYFARMGLVQDTVSWYLSLPRLQKGAPLQGRNLIFYQEQGLGDTLQFIRYLPMVVAQGARVTLVVPTTLARLLSLAFPQVRVVTEQDFAPQDGYDAILPIPDLPFVMGLETLADIPAQVPYLGAVPADCARLAELLPARRPRIGLVWSGGRRTKAMDVLTDQRRSTTAGQMLAAITPVDATLVNLQLGPRREDLAAWHGQPVCDIMDHAHDMADTAALIENLDLVISVDTSVVHLAGALGKPVWLLSRWDGCWRWGDTGETSPWYPTMRIFRAQERTLGPVLEQVGAVLRTWVATWQPGKGALD</sequence>
<dbReference type="AlphaFoldDB" id="A0A841QG37"/>
<accession>A0A841QG37</accession>
<evidence type="ECO:0000256" key="3">
    <source>
        <dbReference type="PROSITE-ProRule" id="PRU00339"/>
    </source>
</evidence>
<dbReference type="EMBL" id="JACHIE010000006">
    <property type="protein sequence ID" value="MBB6457153.1"/>
    <property type="molecule type" value="Genomic_DNA"/>
</dbReference>
<dbReference type="Pfam" id="PF01075">
    <property type="entry name" value="Glyco_transf_9"/>
    <property type="match status" value="1"/>
</dbReference>
<evidence type="ECO:0000256" key="4">
    <source>
        <dbReference type="SAM" id="MobiDB-lite"/>
    </source>
</evidence>
<name>A0A841QG37_9PROT</name>
<keyword evidence="6" id="KW-1185">Reference proteome</keyword>
<dbReference type="SMART" id="SM00028">
    <property type="entry name" value="TPR"/>
    <property type="match status" value="2"/>
</dbReference>
<protein>
    <submittedName>
        <fullName evidence="5">Tetratricopeptide (TPR) repeat protein</fullName>
    </submittedName>
</protein>
<dbReference type="Gene3D" id="1.25.40.10">
    <property type="entry name" value="Tetratricopeptide repeat domain"/>
    <property type="match status" value="1"/>
</dbReference>
<gene>
    <name evidence="5" type="ORF">HNR55_001741</name>
</gene>
<dbReference type="InterPro" id="IPR011990">
    <property type="entry name" value="TPR-like_helical_dom_sf"/>
</dbReference>